<dbReference type="PATRIC" id="fig|1158610.3.peg.3130"/>
<evidence type="ECO:0000313" key="3">
    <source>
        <dbReference type="Proteomes" id="UP000013785"/>
    </source>
</evidence>
<accession>R3TJJ8</accession>
<evidence type="ECO:0000259" key="1">
    <source>
        <dbReference type="SMART" id="SM00382"/>
    </source>
</evidence>
<organism evidence="2 3">
    <name type="scientific">Enterococcus phoeniculicola ATCC BAA-412</name>
    <dbReference type="NCBI Taxonomy" id="1158610"/>
    <lineage>
        <taxon>Bacteria</taxon>
        <taxon>Bacillati</taxon>
        <taxon>Bacillota</taxon>
        <taxon>Bacilli</taxon>
        <taxon>Lactobacillales</taxon>
        <taxon>Enterococcaceae</taxon>
        <taxon>Enterococcus</taxon>
    </lineage>
</organism>
<dbReference type="Proteomes" id="UP000013785">
    <property type="component" value="Unassembled WGS sequence"/>
</dbReference>
<keyword evidence="3" id="KW-1185">Reference proteome</keyword>
<dbReference type="OrthoDB" id="1550566at2"/>
<feature type="domain" description="AAA+ ATPase" evidence="1">
    <location>
        <begin position="37"/>
        <end position="280"/>
    </location>
</feature>
<dbReference type="Pfam" id="PF07693">
    <property type="entry name" value="KAP_NTPase"/>
    <property type="match status" value="1"/>
</dbReference>
<dbReference type="HOGENOM" id="CLU_477141_0_0_9"/>
<dbReference type="InterPro" id="IPR027417">
    <property type="entry name" value="P-loop_NTPase"/>
</dbReference>
<dbReference type="AlphaFoldDB" id="R3TJJ8"/>
<dbReference type="InterPro" id="IPR011646">
    <property type="entry name" value="KAP_P-loop"/>
</dbReference>
<name>R3TJJ8_9ENTE</name>
<protein>
    <recommendedName>
        <fullName evidence="1">AAA+ ATPase domain-containing protein</fullName>
    </recommendedName>
</protein>
<evidence type="ECO:0000313" key="2">
    <source>
        <dbReference type="EMBL" id="EOL41579.1"/>
    </source>
</evidence>
<proteinExistence type="predicted"/>
<sequence>MNINDMKPLKEIKKEGFYPATLSGRISDIEDIVKNFATGIYVIGGDRGSGKTTLMNSIENQSSKKRAQNYGFIVAESEYFLHLNVTNKDTDLLRELILFLEQIYVENAEKLGKEILNRIENIKEKVLFDIYLEEIEEEIRGESETSTSNFIFGIKASISEFMFSKASLEANSIKLNNDEIRNRKIKSPRQRREDVAEEVVKLFAIFSDNFSIVVVLDELDKLDDISLEHFIEENKVVLVESSVIFFLVVDSQKYVNLKYDKKYSALDNLIREYIFLPRMNWQEFILVVPKLLKISSLNTLQSIYYRSKGNFREIIKLKKDYNDYYSLSEKRNKSDSLRNKNIYSFKILIEIITNEYIMDLPEVLNEIAIDFIHDALEIVSINSYITEQELLEIQKGYLSSNNVLNSVLNRVKEVLLNYVVSNKVEERGTLKKELAKYYEPKSYFSFSKNYKHIELETTEIGTLYQLLDMYYESVDGVIICKETNEDSFYNTSYTATILISNNYMNSLVFVNKRGFAWNFEEGMRYGEMQQYLKDRQIKYIDIELPTTETMLEHVNDLEVFSDMFKEKYNDY</sequence>
<comment type="caution">
    <text evidence="2">The sequence shown here is derived from an EMBL/GenBank/DDBJ whole genome shotgun (WGS) entry which is preliminary data.</text>
</comment>
<dbReference type="InterPro" id="IPR003593">
    <property type="entry name" value="AAA+_ATPase"/>
</dbReference>
<dbReference type="SMART" id="SM00382">
    <property type="entry name" value="AAA"/>
    <property type="match status" value="1"/>
</dbReference>
<dbReference type="EMBL" id="AJAT01000018">
    <property type="protein sequence ID" value="EOL41579.1"/>
    <property type="molecule type" value="Genomic_DNA"/>
</dbReference>
<gene>
    <name evidence="2" type="ORF">UC3_03142</name>
</gene>
<dbReference type="Gene3D" id="3.40.50.300">
    <property type="entry name" value="P-loop containing nucleotide triphosphate hydrolases"/>
    <property type="match status" value="1"/>
</dbReference>
<dbReference type="SUPFAM" id="SSF52540">
    <property type="entry name" value="P-loop containing nucleoside triphosphate hydrolases"/>
    <property type="match status" value="1"/>
</dbReference>
<dbReference type="RefSeq" id="WP_010769776.1">
    <property type="nucleotide sequence ID" value="NZ_ASWE01000001.1"/>
</dbReference>
<reference evidence="2 3" key="1">
    <citation type="submission" date="2013-02" db="EMBL/GenBank/DDBJ databases">
        <title>The Genome Sequence of Enterococcus phoeniculicola BAA-412.</title>
        <authorList>
            <consortium name="The Broad Institute Genome Sequencing Platform"/>
            <consortium name="The Broad Institute Genome Sequencing Center for Infectious Disease"/>
            <person name="Earl A.M."/>
            <person name="Gilmore M.S."/>
            <person name="Lebreton F."/>
            <person name="Walker B."/>
            <person name="Young S.K."/>
            <person name="Zeng Q."/>
            <person name="Gargeya S."/>
            <person name="Fitzgerald M."/>
            <person name="Haas B."/>
            <person name="Abouelleil A."/>
            <person name="Alvarado L."/>
            <person name="Arachchi H.M."/>
            <person name="Berlin A.M."/>
            <person name="Chapman S.B."/>
            <person name="Dewar J."/>
            <person name="Goldberg J."/>
            <person name="Griggs A."/>
            <person name="Gujja S."/>
            <person name="Hansen M."/>
            <person name="Howarth C."/>
            <person name="Imamovic A."/>
            <person name="Larimer J."/>
            <person name="McCowan C."/>
            <person name="Murphy C."/>
            <person name="Neiman D."/>
            <person name="Pearson M."/>
            <person name="Priest M."/>
            <person name="Roberts A."/>
            <person name="Saif S."/>
            <person name="Shea T."/>
            <person name="Sisk P."/>
            <person name="Sykes S."/>
            <person name="Wortman J."/>
            <person name="Nusbaum C."/>
            <person name="Birren B."/>
        </authorList>
    </citation>
    <scope>NUCLEOTIDE SEQUENCE [LARGE SCALE GENOMIC DNA]</scope>
    <source>
        <strain evidence="2 3">ATCC BAA-412</strain>
    </source>
</reference>